<feature type="domain" description="SAF" evidence="1">
    <location>
        <begin position="374"/>
        <end position="443"/>
    </location>
</feature>
<name>A0ABX8WAL7_9HYPH</name>
<dbReference type="Pfam" id="PF21135">
    <property type="entry name" value="DRL_cat"/>
    <property type="match status" value="1"/>
</dbReference>
<dbReference type="EMBL" id="CP080590">
    <property type="protein sequence ID" value="QYO76015.1"/>
    <property type="molecule type" value="Genomic_DNA"/>
</dbReference>
<dbReference type="PANTHER" id="PTHR37850">
    <property type="entry name" value="STRU PROTEIN"/>
    <property type="match status" value="1"/>
</dbReference>
<gene>
    <name evidence="2" type="ORF">K1X15_15500</name>
</gene>
<dbReference type="InterPro" id="IPR036291">
    <property type="entry name" value="NAD(P)-bd_dom_sf"/>
</dbReference>
<dbReference type="CDD" id="cd11616">
    <property type="entry name" value="SAF_DH_OX_like"/>
    <property type="match status" value="1"/>
</dbReference>
<keyword evidence="2" id="KW-0282">Flagellum</keyword>
<proteinExistence type="predicted"/>
<evidence type="ECO:0000313" key="2">
    <source>
        <dbReference type="EMBL" id="QYO76015.1"/>
    </source>
</evidence>
<dbReference type="SUPFAM" id="SSF51735">
    <property type="entry name" value="NAD(P)-binding Rossmann-fold domains"/>
    <property type="match status" value="1"/>
</dbReference>
<dbReference type="Pfam" id="PF03447">
    <property type="entry name" value="NAD_binding_3"/>
    <property type="match status" value="1"/>
</dbReference>
<dbReference type="InterPro" id="IPR005106">
    <property type="entry name" value="Asp/hSer_DH_NAD-bd"/>
</dbReference>
<dbReference type="PANTHER" id="PTHR37850:SF3">
    <property type="entry name" value="BLR7815 PROTEIN"/>
    <property type="match status" value="1"/>
</dbReference>
<keyword evidence="2" id="KW-0966">Cell projection</keyword>
<dbReference type="RefSeq" id="WP_220304508.1">
    <property type="nucleotide sequence ID" value="NZ_CP080590.1"/>
</dbReference>
<dbReference type="Gene3D" id="3.40.50.720">
    <property type="entry name" value="NAD(P)-binding Rossmann-like Domain"/>
    <property type="match status" value="1"/>
</dbReference>
<organism evidence="2 3">
    <name type="scientific">Devosia salina</name>
    <dbReference type="NCBI Taxonomy" id="2860336"/>
    <lineage>
        <taxon>Bacteria</taxon>
        <taxon>Pseudomonadati</taxon>
        <taxon>Pseudomonadota</taxon>
        <taxon>Alphaproteobacteria</taxon>
        <taxon>Hyphomicrobiales</taxon>
        <taxon>Devosiaceae</taxon>
        <taxon>Devosia</taxon>
    </lineage>
</organism>
<accession>A0ABX8WAL7</accession>
<dbReference type="InterPro" id="IPR048423">
    <property type="entry name" value="DRL_cat"/>
</dbReference>
<dbReference type="Proteomes" id="UP000825799">
    <property type="component" value="Chromosome"/>
</dbReference>
<dbReference type="InterPro" id="IPR013974">
    <property type="entry name" value="SAF"/>
</dbReference>
<dbReference type="Pfam" id="PF08666">
    <property type="entry name" value="SAF"/>
    <property type="match status" value="1"/>
</dbReference>
<keyword evidence="3" id="KW-1185">Reference proteome</keyword>
<reference evidence="2 3" key="1">
    <citation type="submission" date="2021-08" db="EMBL/GenBank/DDBJ databases">
        <title>Devosia salina sp. nov., isolated from the South China Sea sediment.</title>
        <authorList>
            <person name="Zhou Z."/>
        </authorList>
    </citation>
    <scope>NUCLEOTIDE SEQUENCE [LARGE SCALE GENOMIC DNA]</scope>
    <source>
        <strain evidence="2 3">SCS-3</strain>
    </source>
</reference>
<dbReference type="SMART" id="SM00858">
    <property type="entry name" value="SAF"/>
    <property type="match status" value="1"/>
</dbReference>
<evidence type="ECO:0000259" key="1">
    <source>
        <dbReference type="SMART" id="SM00858"/>
    </source>
</evidence>
<evidence type="ECO:0000313" key="3">
    <source>
        <dbReference type="Proteomes" id="UP000825799"/>
    </source>
</evidence>
<keyword evidence="2" id="KW-0969">Cilium</keyword>
<protein>
    <submittedName>
        <fullName evidence="2">Flagellar biosynthesis protein FlgA</fullName>
    </submittedName>
</protein>
<sequence length="465" mass="49488">MNFHTYFATADRTVPIQTCIVGTGGFGRSFLAQGLRVPLMQTRVAVDVSAEIAAASMRSAGIAEADIRICDTPDAARRAWDAGMYVAAGRIEDVLDLPLDVVVEATGHPQAGARHVRLAIEAGHHVALVSKEVDSVVGPELARLARSRGRFVSPVDGDQPSLLIGLVTWAEVIGLDIVAAGKSSEYDFVFDPASRTLTSNGRTVDAPGFADWLDLADRDCSAVAAGRAAAASALPQRAVPDLCEMTVVANATGLMPDRPDLHAPIAAIGEVADFFATREDGGLLNGTRRLDVFHCLRLPNEPSFAGGVFVVVRCQDEATWAMLREKGHVLSRSGRTAMLYIPRHLLGIEAATSVLEMALRGVSSGAQDPMHHVDLVAHADADLPAGTVLTMGGHHHAIENVSSRMVPARALTAESPMPFYLAAGARLVRPVAKDTPIRLGDVEIDPNSELSVLRRQQDKSFFPGQ</sequence>